<accession>A0AAV4A6E0</accession>
<evidence type="ECO:0000313" key="1">
    <source>
        <dbReference type="EMBL" id="GFO03730.1"/>
    </source>
</evidence>
<dbReference type="EMBL" id="BLXT01003729">
    <property type="protein sequence ID" value="GFO03730.1"/>
    <property type="molecule type" value="Genomic_DNA"/>
</dbReference>
<name>A0AAV4A6E0_9GAST</name>
<keyword evidence="2" id="KW-1185">Reference proteome</keyword>
<protein>
    <submittedName>
        <fullName evidence="1">Uncharacterized protein</fullName>
    </submittedName>
</protein>
<evidence type="ECO:0000313" key="2">
    <source>
        <dbReference type="Proteomes" id="UP000735302"/>
    </source>
</evidence>
<comment type="caution">
    <text evidence="1">The sequence shown here is derived from an EMBL/GenBank/DDBJ whole genome shotgun (WGS) entry which is preliminary data.</text>
</comment>
<dbReference type="Proteomes" id="UP000735302">
    <property type="component" value="Unassembled WGS sequence"/>
</dbReference>
<reference evidence="1 2" key="1">
    <citation type="journal article" date="2021" name="Elife">
        <title>Chloroplast acquisition without the gene transfer in kleptoplastic sea slugs, Plakobranchus ocellatus.</title>
        <authorList>
            <person name="Maeda T."/>
            <person name="Takahashi S."/>
            <person name="Yoshida T."/>
            <person name="Shimamura S."/>
            <person name="Takaki Y."/>
            <person name="Nagai Y."/>
            <person name="Toyoda A."/>
            <person name="Suzuki Y."/>
            <person name="Arimoto A."/>
            <person name="Ishii H."/>
            <person name="Satoh N."/>
            <person name="Nishiyama T."/>
            <person name="Hasebe M."/>
            <person name="Maruyama T."/>
            <person name="Minagawa J."/>
            <person name="Obokata J."/>
            <person name="Shigenobu S."/>
        </authorList>
    </citation>
    <scope>NUCLEOTIDE SEQUENCE [LARGE SCALE GENOMIC DNA]</scope>
</reference>
<sequence>MSQLAQAHTGGDATCNSRQDGLMSQLLSVIQLQVCLIICETKLASRYARQRSVSRIIRSHVMASPFALSNRAADVRPGCKTRRIAPTLRQVTDLVYARTSEYFQTFM</sequence>
<proteinExistence type="predicted"/>
<organism evidence="1 2">
    <name type="scientific">Plakobranchus ocellatus</name>
    <dbReference type="NCBI Taxonomy" id="259542"/>
    <lineage>
        <taxon>Eukaryota</taxon>
        <taxon>Metazoa</taxon>
        <taxon>Spiralia</taxon>
        <taxon>Lophotrochozoa</taxon>
        <taxon>Mollusca</taxon>
        <taxon>Gastropoda</taxon>
        <taxon>Heterobranchia</taxon>
        <taxon>Euthyneura</taxon>
        <taxon>Panpulmonata</taxon>
        <taxon>Sacoglossa</taxon>
        <taxon>Placobranchoidea</taxon>
        <taxon>Plakobranchidae</taxon>
        <taxon>Plakobranchus</taxon>
    </lineage>
</organism>
<gene>
    <name evidence="1" type="ORF">PoB_003023500</name>
</gene>
<dbReference type="AlphaFoldDB" id="A0AAV4A6E0"/>